<dbReference type="AlphaFoldDB" id="A0A225NFN2"/>
<dbReference type="InterPro" id="IPR025235">
    <property type="entry name" value="DUF4178"/>
</dbReference>
<proteinExistence type="predicted"/>
<dbReference type="Pfam" id="PF13785">
    <property type="entry name" value="DUF4178"/>
    <property type="match status" value="1"/>
</dbReference>
<keyword evidence="3" id="KW-1185">Reference proteome</keyword>
<evidence type="ECO:0000313" key="3">
    <source>
        <dbReference type="Proteomes" id="UP000215377"/>
    </source>
</evidence>
<feature type="domain" description="DUF4178" evidence="1">
    <location>
        <begin position="55"/>
        <end position="190"/>
    </location>
</feature>
<dbReference type="RefSeq" id="WP_088651107.1">
    <property type="nucleotide sequence ID" value="NZ_AQQR01000007.1"/>
</dbReference>
<comment type="caution">
    <text evidence="2">The sequence shown here is derived from an EMBL/GenBank/DDBJ whole genome shotgun (WGS) entry which is preliminary data.</text>
</comment>
<name>A0A225NFN2_9RHOB</name>
<dbReference type="EMBL" id="AQQR01000007">
    <property type="protein sequence ID" value="OWU72268.1"/>
    <property type="molecule type" value="Genomic_DNA"/>
</dbReference>
<protein>
    <recommendedName>
        <fullName evidence="1">DUF4178 domain-containing protein</fullName>
    </recommendedName>
</protein>
<evidence type="ECO:0000313" key="2">
    <source>
        <dbReference type="EMBL" id="OWU72268.1"/>
    </source>
</evidence>
<evidence type="ECO:0000259" key="1">
    <source>
        <dbReference type="Pfam" id="PF13785"/>
    </source>
</evidence>
<gene>
    <name evidence="2" type="ORF">ATO3_17095</name>
</gene>
<sequence length="198" mass="21774">MANCPNCGDHVAEALAAAPMAVCPSCDTTLYRLDGRLLSAGTAGEMHDAPLLFGLGDRIRVAGRWHEAVGHARFAYSTGWWDEFWVEDAEGDGRWVSIDEGDVVSQKPLETPPVARVPRRVGAIVSFGEGYRVTEIDEGRCIALRGRFPERLAVGDTYDYVNCMASNGELLSGETHAGETEWFLGQWLDPFELEIERA</sequence>
<dbReference type="Proteomes" id="UP000215377">
    <property type="component" value="Unassembled WGS sequence"/>
</dbReference>
<organism evidence="2 3">
    <name type="scientific">Marinibacterium profundimaris</name>
    <dbReference type="NCBI Taxonomy" id="1679460"/>
    <lineage>
        <taxon>Bacteria</taxon>
        <taxon>Pseudomonadati</taxon>
        <taxon>Pseudomonadota</taxon>
        <taxon>Alphaproteobacteria</taxon>
        <taxon>Rhodobacterales</taxon>
        <taxon>Paracoccaceae</taxon>
        <taxon>Marinibacterium</taxon>
    </lineage>
</organism>
<accession>A0A225NFN2</accession>
<dbReference type="OrthoDB" id="228033at2"/>
<reference evidence="2 3" key="1">
    <citation type="submission" date="2013-04" db="EMBL/GenBank/DDBJ databases">
        <title>Oceanicola sp. 22II1-22F33 Genome Sequencing.</title>
        <authorList>
            <person name="Lai Q."/>
            <person name="Li G."/>
            <person name="Shao Z."/>
        </authorList>
    </citation>
    <scope>NUCLEOTIDE SEQUENCE [LARGE SCALE GENOMIC DNA]</scope>
    <source>
        <strain evidence="2 3">22II1-22F33</strain>
    </source>
</reference>